<dbReference type="STRING" id="927664.SAMN05421780_1149"/>
<name>A0A1I1NCK2_9BACT</name>
<organism evidence="1 2">
    <name type="scientific">Flexibacter flexilis DSM 6793</name>
    <dbReference type="NCBI Taxonomy" id="927664"/>
    <lineage>
        <taxon>Bacteria</taxon>
        <taxon>Pseudomonadati</taxon>
        <taxon>Bacteroidota</taxon>
        <taxon>Cytophagia</taxon>
        <taxon>Cytophagales</taxon>
        <taxon>Flexibacteraceae</taxon>
        <taxon>Flexibacter</taxon>
    </lineage>
</organism>
<reference evidence="1 2" key="1">
    <citation type="submission" date="2016-10" db="EMBL/GenBank/DDBJ databases">
        <authorList>
            <person name="de Groot N.N."/>
        </authorList>
    </citation>
    <scope>NUCLEOTIDE SEQUENCE [LARGE SCALE GENOMIC DNA]</scope>
    <source>
        <strain evidence="1 2">DSM 6793</strain>
    </source>
</reference>
<dbReference type="AlphaFoldDB" id="A0A1I1NCK2"/>
<evidence type="ECO:0000313" key="2">
    <source>
        <dbReference type="Proteomes" id="UP000199514"/>
    </source>
</evidence>
<sequence length="290" mass="31672">MLMNIQNLRVRDGANNDAGIQVDIAYIPYSWIKTWPTTKGIDTAANFEELVKYFGNFELYEGKYWCIIETTANKGILKSTLAGERDGRSAENDLEFVHPGNEAYLLGFIEFFKNTRTVLAIRERDKTEWRIVGSEGLPASLKTGEVTTGGEVKDLKHAKISFDSAGRIAKIYSGLIAFKTPLKIRLDFTGGSTEYVEYGNQTYAIPVNTADANFFVFEDGRTLHKVVVTAGDLPTGMTASVVNGKIVVEGTPTVAGIYGFTLVGQITADGTATGTVVESSTFEMTIVVTD</sequence>
<keyword evidence="2" id="KW-1185">Reference proteome</keyword>
<protein>
    <submittedName>
        <fullName evidence="1">Uncharacterized protein</fullName>
    </submittedName>
</protein>
<gene>
    <name evidence="1" type="ORF">SAMN05421780_1149</name>
</gene>
<dbReference type="Proteomes" id="UP000199514">
    <property type="component" value="Unassembled WGS sequence"/>
</dbReference>
<dbReference type="EMBL" id="FOLE01000014">
    <property type="protein sequence ID" value="SFC95205.1"/>
    <property type="molecule type" value="Genomic_DNA"/>
</dbReference>
<evidence type="ECO:0000313" key="1">
    <source>
        <dbReference type="EMBL" id="SFC95205.1"/>
    </source>
</evidence>
<proteinExistence type="predicted"/>
<accession>A0A1I1NCK2</accession>